<evidence type="ECO:0000256" key="1">
    <source>
        <dbReference type="ARBA" id="ARBA00005395"/>
    </source>
</evidence>
<comment type="similarity">
    <text evidence="1">Belongs to the acetyltransferase family. RimI subfamily.</text>
</comment>
<keyword evidence="2" id="KW-0963">Cytoplasm</keyword>
<protein>
    <submittedName>
        <fullName evidence="6">Ribosomal-protein-alanine N-acetyltransferase RimI</fullName>
    </submittedName>
</protein>
<dbReference type="NCBIfam" id="TIGR01575">
    <property type="entry name" value="rimI"/>
    <property type="match status" value="1"/>
</dbReference>
<dbReference type="InterPro" id="IPR050680">
    <property type="entry name" value="YpeA/RimI_acetyltransf"/>
</dbReference>
<evidence type="ECO:0000313" key="6">
    <source>
        <dbReference type="EMBL" id="OUN46108.1"/>
    </source>
</evidence>
<name>A0A1Y3UG23_LIMRT</name>
<dbReference type="Proteomes" id="UP000195868">
    <property type="component" value="Unassembled WGS sequence"/>
</dbReference>
<accession>A0A1Y3UG23</accession>
<dbReference type="PANTHER" id="PTHR43420">
    <property type="entry name" value="ACETYLTRANSFERASE"/>
    <property type="match status" value="1"/>
</dbReference>
<reference evidence="7" key="1">
    <citation type="submission" date="2017-04" db="EMBL/GenBank/DDBJ databases">
        <title>Function of individual gut microbiota members based on whole genome sequencing of pure cultures obtained from chicken caecum.</title>
        <authorList>
            <person name="Medvecky M."/>
            <person name="Cejkova D."/>
            <person name="Polansky O."/>
            <person name="Karasova D."/>
            <person name="Kubasova T."/>
            <person name="Cizek A."/>
            <person name="Rychlik I."/>
        </authorList>
    </citation>
    <scope>NUCLEOTIDE SEQUENCE [LARGE SCALE GENOMIC DNA]</scope>
    <source>
        <strain evidence="7">An71</strain>
    </source>
</reference>
<gene>
    <name evidence="6" type="ORF">B5G22_08120</name>
</gene>
<dbReference type="InterPro" id="IPR006464">
    <property type="entry name" value="AcTrfase_RimI/Ard1"/>
</dbReference>
<dbReference type="PANTHER" id="PTHR43420:SF44">
    <property type="entry name" value="ACETYLTRANSFERASE YPEA"/>
    <property type="match status" value="1"/>
</dbReference>
<dbReference type="EMBL" id="NFHN01000034">
    <property type="protein sequence ID" value="OUN46108.1"/>
    <property type="molecule type" value="Genomic_DNA"/>
</dbReference>
<proteinExistence type="inferred from homology"/>
<dbReference type="SUPFAM" id="SSF55729">
    <property type="entry name" value="Acyl-CoA N-acyltransferases (Nat)"/>
    <property type="match status" value="1"/>
</dbReference>
<feature type="domain" description="N-acetyltransferase" evidence="5">
    <location>
        <begin position="35"/>
        <end position="183"/>
    </location>
</feature>
<dbReference type="InterPro" id="IPR000182">
    <property type="entry name" value="GNAT_dom"/>
</dbReference>
<evidence type="ECO:0000313" key="7">
    <source>
        <dbReference type="Proteomes" id="UP000195868"/>
    </source>
</evidence>
<evidence type="ECO:0000256" key="4">
    <source>
        <dbReference type="ARBA" id="ARBA00023315"/>
    </source>
</evidence>
<keyword evidence="4" id="KW-0012">Acyltransferase</keyword>
<dbReference type="AlphaFoldDB" id="A0A1Y3UG23"/>
<sequence>MFEKFKEWFINTTNSTKRPILDFTRRIVMISGHQYMVRMVKEQDIQTLVEIEERIYGKAPWSYAAFRIELQRPCDRLYLVVEDDQQIVGFMGTAIDWYHYDLHITNIGITPSYQNKGIGTYLISTAKNYARHLKLHSLSLEVRVHNVSARRLYESLGFRNQHIKSRYYLDNHEDAVDMQANLLR</sequence>
<dbReference type="Pfam" id="PF00583">
    <property type="entry name" value="Acetyltransf_1"/>
    <property type="match status" value="1"/>
</dbReference>
<evidence type="ECO:0000256" key="2">
    <source>
        <dbReference type="ARBA" id="ARBA00022490"/>
    </source>
</evidence>
<dbReference type="CDD" id="cd04301">
    <property type="entry name" value="NAT_SF"/>
    <property type="match status" value="1"/>
</dbReference>
<dbReference type="PROSITE" id="PS51186">
    <property type="entry name" value="GNAT"/>
    <property type="match status" value="1"/>
</dbReference>
<dbReference type="RefSeq" id="WP_003670502.1">
    <property type="nucleotide sequence ID" value="NZ_CAKMAK010000010.1"/>
</dbReference>
<evidence type="ECO:0000256" key="3">
    <source>
        <dbReference type="ARBA" id="ARBA00022679"/>
    </source>
</evidence>
<evidence type="ECO:0000259" key="5">
    <source>
        <dbReference type="PROSITE" id="PS51186"/>
    </source>
</evidence>
<organism evidence="6 7">
    <name type="scientific">Limosilactobacillus reuteri</name>
    <name type="common">Lactobacillus reuteri</name>
    <dbReference type="NCBI Taxonomy" id="1598"/>
    <lineage>
        <taxon>Bacteria</taxon>
        <taxon>Bacillati</taxon>
        <taxon>Bacillota</taxon>
        <taxon>Bacilli</taxon>
        <taxon>Lactobacillales</taxon>
        <taxon>Lactobacillaceae</taxon>
        <taxon>Limosilactobacillus</taxon>
    </lineage>
</organism>
<keyword evidence="3 6" id="KW-0808">Transferase</keyword>
<comment type="caution">
    <text evidence="6">The sequence shown here is derived from an EMBL/GenBank/DDBJ whole genome shotgun (WGS) entry which is preliminary data.</text>
</comment>
<dbReference type="Gene3D" id="3.40.630.30">
    <property type="match status" value="1"/>
</dbReference>
<dbReference type="InterPro" id="IPR016181">
    <property type="entry name" value="Acyl_CoA_acyltransferase"/>
</dbReference>
<dbReference type="GO" id="GO:0008080">
    <property type="term" value="F:N-acetyltransferase activity"/>
    <property type="evidence" value="ECO:0007669"/>
    <property type="project" value="InterPro"/>
</dbReference>